<evidence type="ECO:0000313" key="18">
    <source>
        <dbReference type="EMBL" id="TDT61613.1"/>
    </source>
</evidence>
<dbReference type="NCBIfam" id="TIGR00747">
    <property type="entry name" value="fabH"/>
    <property type="match status" value="1"/>
</dbReference>
<dbReference type="Pfam" id="PF08545">
    <property type="entry name" value="ACP_syn_III"/>
    <property type="match status" value="1"/>
</dbReference>
<dbReference type="GO" id="GO:0033818">
    <property type="term" value="F:beta-ketoacyl-acyl-carrier-protein synthase III activity"/>
    <property type="evidence" value="ECO:0007669"/>
    <property type="project" value="UniProtKB-UniRule"/>
</dbReference>
<comment type="caution">
    <text evidence="18">The sequence shown here is derived from an EMBL/GenBank/DDBJ whole genome shotgun (WGS) entry which is preliminary data.</text>
</comment>
<evidence type="ECO:0000256" key="8">
    <source>
        <dbReference type="ARBA" id="ARBA00023160"/>
    </source>
</evidence>
<evidence type="ECO:0000256" key="1">
    <source>
        <dbReference type="ARBA" id="ARBA00005194"/>
    </source>
</evidence>
<evidence type="ECO:0000256" key="6">
    <source>
        <dbReference type="ARBA" id="ARBA00022832"/>
    </source>
</evidence>
<evidence type="ECO:0000256" key="7">
    <source>
        <dbReference type="ARBA" id="ARBA00023098"/>
    </source>
</evidence>
<sequence length="328" mass="35475">MTYNAGITGMGISMPENILTNFDLEKMVETSDEWIRTRTGIRERRIAGPETASSDLATDAAVKALKMAGVSAEEIDLIIVATVTPDMMFPSTAAIVQNNIGAVNAAAFDLEAACTGFIYALTVAKQFIKSGSYRNVLVIGCDLLSKITDFTDRNTCILFGDGAGAAVISRTDEEGIIEEYIKSDGAGGKYLYLPSSGSRIPPSIESIQKKLNYIYMDGPEVFKFAVKAMPEAIIGLLDKSGHKIDDIDYLVPHQANIRIIESAARRLGISMDKVGITIDKYGNMSSASIPVTLFEEYERKKIKKGDKIVLVGFGAGLTYGAALINWLI</sequence>
<dbReference type="AlphaFoldDB" id="A0A4R7KTX6"/>
<organism evidence="18 19">
    <name type="scientific">Fonticella tunisiensis</name>
    <dbReference type="NCBI Taxonomy" id="1096341"/>
    <lineage>
        <taxon>Bacteria</taxon>
        <taxon>Bacillati</taxon>
        <taxon>Bacillota</taxon>
        <taxon>Clostridia</taxon>
        <taxon>Eubacteriales</taxon>
        <taxon>Clostridiaceae</taxon>
        <taxon>Fonticella</taxon>
    </lineage>
</organism>
<keyword evidence="4 14" id="KW-0444">Lipid biosynthesis</keyword>
<dbReference type="HAMAP" id="MF_01815">
    <property type="entry name" value="FabH"/>
    <property type="match status" value="1"/>
</dbReference>
<comment type="catalytic activity">
    <reaction evidence="11">
        <text>(2S)-2-methylbutanoyl-CoA + malonyl-[ACP] + H(+) = (4S)-4-methyl-3-oxohexanoyl-[ACP] + CO2 + CoA</text>
        <dbReference type="Rhea" id="RHEA:42276"/>
        <dbReference type="Rhea" id="RHEA-COMP:9623"/>
        <dbReference type="Rhea" id="RHEA-COMP:17148"/>
        <dbReference type="ChEBI" id="CHEBI:15378"/>
        <dbReference type="ChEBI" id="CHEBI:16526"/>
        <dbReference type="ChEBI" id="CHEBI:57287"/>
        <dbReference type="ChEBI" id="CHEBI:78449"/>
        <dbReference type="ChEBI" id="CHEBI:88166"/>
        <dbReference type="ChEBI" id="CHEBI:167462"/>
        <dbReference type="EC" id="2.3.1.300"/>
    </reaction>
    <physiologicalReaction direction="left-to-right" evidence="11">
        <dbReference type="Rhea" id="RHEA:42277"/>
    </physiologicalReaction>
</comment>
<dbReference type="GO" id="GO:0005737">
    <property type="term" value="C:cytoplasm"/>
    <property type="evidence" value="ECO:0007669"/>
    <property type="project" value="UniProtKB-SubCell"/>
</dbReference>
<evidence type="ECO:0000259" key="16">
    <source>
        <dbReference type="Pfam" id="PF08541"/>
    </source>
</evidence>
<dbReference type="PANTHER" id="PTHR34069">
    <property type="entry name" value="3-OXOACYL-[ACYL-CARRIER-PROTEIN] SYNTHASE 3"/>
    <property type="match status" value="1"/>
</dbReference>
<keyword evidence="15" id="KW-1133">Transmembrane helix</keyword>
<dbReference type="InterPro" id="IPR013751">
    <property type="entry name" value="ACP_syn_III_N"/>
</dbReference>
<accession>A0A4R7KTX6</accession>
<evidence type="ECO:0000256" key="3">
    <source>
        <dbReference type="ARBA" id="ARBA00022490"/>
    </source>
</evidence>
<dbReference type="SUPFAM" id="SSF53901">
    <property type="entry name" value="Thiolase-like"/>
    <property type="match status" value="1"/>
</dbReference>
<keyword evidence="15" id="KW-0812">Transmembrane</keyword>
<evidence type="ECO:0000256" key="2">
    <source>
        <dbReference type="ARBA" id="ARBA00008642"/>
    </source>
</evidence>
<dbReference type="RefSeq" id="WP_133627722.1">
    <property type="nucleotide sequence ID" value="NZ_SOAZ01000006.1"/>
</dbReference>
<comment type="catalytic activity">
    <reaction evidence="13">
        <text>3-methylbutanoyl-CoA + malonyl-[ACP] + H(+) = 5-methyl-3-oxohexanoyl-[ACP] + CO2 + CoA</text>
        <dbReference type="Rhea" id="RHEA:42272"/>
        <dbReference type="Rhea" id="RHEA-COMP:9623"/>
        <dbReference type="Rhea" id="RHEA-COMP:9941"/>
        <dbReference type="ChEBI" id="CHEBI:15378"/>
        <dbReference type="ChEBI" id="CHEBI:16526"/>
        <dbReference type="ChEBI" id="CHEBI:57287"/>
        <dbReference type="ChEBI" id="CHEBI:57345"/>
        <dbReference type="ChEBI" id="CHEBI:78449"/>
        <dbReference type="ChEBI" id="CHEBI:78822"/>
        <dbReference type="EC" id="2.3.1.300"/>
    </reaction>
    <physiologicalReaction direction="left-to-right" evidence="13">
        <dbReference type="Rhea" id="RHEA:42273"/>
    </physiologicalReaction>
</comment>
<comment type="catalytic activity">
    <reaction evidence="10">
        <text>malonyl-[ACP] + acetyl-CoA + H(+) = 3-oxobutanoyl-[ACP] + CO2 + CoA</text>
        <dbReference type="Rhea" id="RHEA:12080"/>
        <dbReference type="Rhea" id="RHEA-COMP:9623"/>
        <dbReference type="Rhea" id="RHEA-COMP:9625"/>
        <dbReference type="ChEBI" id="CHEBI:15378"/>
        <dbReference type="ChEBI" id="CHEBI:16526"/>
        <dbReference type="ChEBI" id="CHEBI:57287"/>
        <dbReference type="ChEBI" id="CHEBI:57288"/>
        <dbReference type="ChEBI" id="CHEBI:78449"/>
        <dbReference type="ChEBI" id="CHEBI:78450"/>
        <dbReference type="EC" id="2.3.1.180"/>
    </reaction>
    <physiologicalReaction direction="left-to-right" evidence="10">
        <dbReference type="Rhea" id="RHEA:12081"/>
    </physiologicalReaction>
</comment>
<evidence type="ECO:0000256" key="4">
    <source>
        <dbReference type="ARBA" id="ARBA00022516"/>
    </source>
</evidence>
<protein>
    <recommendedName>
        <fullName evidence="14">Beta-ketoacyl-[acyl-carrier-protein] synthase III</fullName>
        <shortName evidence="14">Beta-ketoacyl-ACP synthase III</shortName>
        <shortName evidence="14">KAS III</shortName>
        <ecNumber evidence="14">2.3.1.180</ecNumber>
    </recommendedName>
    <alternativeName>
        <fullName evidence="14">3-oxoacyl-[acyl-carrier-protein] synthase 3</fullName>
    </alternativeName>
    <alternativeName>
        <fullName evidence="14">3-oxoacyl-[acyl-carrier-protein] synthase III</fullName>
    </alternativeName>
</protein>
<feature type="domain" description="Beta-ketoacyl-[acyl-carrier-protein] synthase III N-terminal" evidence="17">
    <location>
        <begin position="108"/>
        <end position="185"/>
    </location>
</feature>
<feature type="region of interest" description="ACP-binding" evidence="14">
    <location>
        <begin position="254"/>
        <end position="258"/>
    </location>
</feature>
<proteinExistence type="inferred from homology"/>
<comment type="domain">
    <text evidence="14">The last Arg residue of the ACP-binding site is essential for the weak association between ACP/AcpP and FabH.</text>
</comment>
<dbReference type="GO" id="GO:0004315">
    <property type="term" value="F:3-oxoacyl-[acyl-carrier-protein] synthase activity"/>
    <property type="evidence" value="ECO:0007669"/>
    <property type="project" value="InterPro"/>
</dbReference>
<evidence type="ECO:0000256" key="12">
    <source>
        <dbReference type="ARBA" id="ARBA00052467"/>
    </source>
</evidence>
<evidence type="ECO:0000256" key="13">
    <source>
        <dbReference type="ARBA" id="ARBA00052985"/>
    </source>
</evidence>
<evidence type="ECO:0000256" key="5">
    <source>
        <dbReference type="ARBA" id="ARBA00022679"/>
    </source>
</evidence>
<keyword evidence="14" id="KW-0511">Multifunctional enzyme</keyword>
<dbReference type="Proteomes" id="UP000295325">
    <property type="component" value="Unassembled WGS sequence"/>
</dbReference>
<feature type="active site" evidence="14">
    <location>
        <position position="283"/>
    </location>
</feature>
<dbReference type="CDD" id="cd00830">
    <property type="entry name" value="KAS_III"/>
    <property type="match status" value="1"/>
</dbReference>
<dbReference type="EMBL" id="SOAZ01000006">
    <property type="protein sequence ID" value="TDT61613.1"/>
    <property type="molecule type" value="Genomic_DNA"/>
</dbReference>
<comment type="similarity">
    <text evidence="2 14">Belongs to the thiolase-like superfamily. FabH family.</text>
</comment>
<dbReference type="InterPro" id="IPR004655">
    <property type="entry name" value="FabH"/>
</dbReference>
<evidence type="ECO:0000259" key="17">
    <source>
        <dbReference type="Pfam" id="PF08545"/>
    </source>
</evidence>
<keyword evidence="9 14" id="KW-0012">Acyltransferase</keyword>
<dbReference type="FunFam" id="3.40.47.10:FF:000004">
    <property type="entry name" value="3-oxoacyl-[acyl-carrier-protein] synthase 3"/>
    <property type="match status" value="1"/>
</dbReference>
<evidence type="ECO:0000256" key="14">
    <source>
        <dbReference type="HAMAP-Rule" id="MF_01815"/>
    </source>
</evidence>
<dbReference type="UniPathway" id="UPA00094"/>
<dbReference type="OrthoDB" id="9815506at2"/>
<evidence type="ECO:0000256" key="11">
    <source>
        <dbReference type="ARBA" id="ARBA00052407"/>
    </source>
</evidence>
<keyword evidence="7 14" id="KW-0443">Lipid metabolism</keyword>
<comment type="catalytic activity">
    <reaction evidence="12">
        <text>2-methylpropanoyl-CoA + malonyl-[ACP] + H(+) = 4-methyl-3-oxopentanoyl-[ACP] + CO2 + CoA</text>
        <dbReference type="Rhea" id="RHEA:42268"/>
        <dbReference type="Rhea" id="RHEA-COMP:9623"/>
        <dbReference type="Rhea" id="RHEA-COMP:9940"/>
        <dbReference type="ChEBI" id="CHEBI:15378"/>
        <dbReference type="ChEBI" id="CHEBI:16526"/>
        <dbReference type="ChEBI" id="CHEBI:57287"/>
        <dbReference type="ChEBI" id="CHEBI:57338"/>
        <dbReference type="ChEBI" id="CHEBI:78449"/>
        <dbReference type="ChEBI" id="CHEBI:78820"/>
        <dbReference type="EC" id="2.3.1.300"/>
    </reaction>
    <physiologicalReaction direction="left-to-right" evidence="12">
        <dbReference type="Rhea" id="RHEA:42269"/>
    </physiologicalReaction>
</comment>
<dbReference type="NCBIfam" id="NF006829">
    <property type="entry name" value="PRK09352.1"/>
    <property type="match status" value="1"/>
</dbReference>
<gene>
    <name evidence="14" type="primary">fabH</name>
    <name evidence="18" type="ORF">EDD71_10697</name>
</gene>
<evidence type="ECO:0000313" key="19">
    <source>
        <dbReference type="Proteomes" id="UP000295325"/>
    </source>
</evidence>
<comment type="function">
    <text evidence="14">Catalyzes the condensation reaction of fatty acid synthesis by the addition to an acyl acceptor of two carbons from malonyl-ACP. Catalyzes the first condensation reaction which initiates fatty acid synthesis and may therefore play a role in governing the total rate of fatty acid production. Possesses both acetoacetyl-ACP synthase and acetyl transacylase activities. Its substrate specificity determines the biosynthesis of branched-chain and/or straight-chain of fatty acids.</text>
</comment>
<reference evidence="18 19" key="1">
    <citation type="submission" date="2019-03" db="EMBL/GenBank/DDBJ databases">
        <title>Genomic Encyclopedia of Type Strains, Phase IV (KMG-IV): sequencing the most valuable type-strain genomes for metagenomic binning, comparative biology and taxonomic classification.</title>
        <authorList>
            <person name="Goeker M."/>
        </authorList>
    </citation>
    <scope>NUCLEOTIDE SEQUENCE [LARGE SCALE GENOMIC DNA]</scope>
    <source>
        <strain evidence="18 19">DSM 24455</strain>
    </source>
</reference>
<comment type="subunit">
    <text evidence="14">Homodimer.</text>
</comment>
<dbReference type="GO" id="GO:0044550">
    <property type="term" value="P:secondary metabolite biosynthetic process"/>
    <property type="evidence" value="ECO:0007669"/>
    <property type="project" value="TreeGrafter"/>
</dbReference>
<keyword evidence="15" id="KW-0472">Membrane</keyword>
<comment type="pathway">
    <text evidence="1 14">Lipid metabolism; fatty acid biosynthesis.</text>
</comment>
<keyword evidence="5 14" id="KW-0808">Transferase</keyword>
<keyword evidence="6 14" id="KW-0276">Fatty acid metabolism</keyword>
<feature type="transmembrane region" description="Helical" evidence="15">
    <location>
        <begin position="308"/>
        <end position="327"/>
    </location>
</feature>
<keyword evidence="19" id="KW-1185">Reference proteome</keyword>
<keyword evidence="3 14" id="KW-0963">Cytoplasm</keyword>
<dbReference type="PANTHER" id="PTHR34069:SF2">
    <property type="entry name" value="BETA-KETOACYL-[ACYL-CARRIER-PROTEIN] SYNTHASE III"/>
    <property type="match status" value="1"/>
</dbReference>
<feature type="active site" evidence="14">
    <location>
        <position position="253"/>
    </location>
</feature>
<evidence type="ECO:0000256" key="9">
    <source>
        <dbReference type="ARBA" id="ARBA00023315"/>
    </source>
</evidence>
<keyword evidence="8 14" id="KW-0275">Fatty acid biosynthesis</keyword>
<dbReference type="InterPro" id="IPR016039">
    <property type="entry name" value="Thiolase-like"/>
</dbReference>
<dbReference type="Gene3D" id="3.40.47.10">
    <property type="match status" value="1"/>
</dbReference>
<evidence type="ECO:0000256" key="10">
    <source>
        <dbReference type="ARBA" id="ARBA00051096"/>
    </source>
</evidence>
<feature type="domain" description="Beta-ketoacyl-[acyl-carrier-protein] synthase III C-terminal" evidence="16">
    <location>
        <begin position="237"/>
        <end position="326"/>
    </location>
</feature>
<dbReference type="Pfam" id="PF08541">
    <property type="entry name" value="ACP_syn_III_C"/>
    <property type="match status" value="1"/>
</dbReference>
<name>A0A4R7KTX6_9CLOT</name>
<dbReference type="EC" id="2.3.1.180" evidence="14"/>
<evidence type="ECO:0000256" key="15">
    <source>
        <dbReference type="SAM" id="Phobius"/>
    </source>
</evidence>
<dbReference type="GO" id="GO:0006633">
    <property type="term" value="P:fatty acid biosynthetic process"/>
    <property type="evidence" value="ECO:0007669"/>
    <property type="project" value="UniProtKB-UniRule"/>
</dbReference>
<comment type="subcellular location">
    <subcellularLocation>
        <location evidence="14">Cytoplasm</location>
    </subcellularLocation>
</comment>
<dbReference type="InterPro" id="IPR013747">
    <property type="entry name" value="ACP_syn_III_C"/>
</dbReference>
<feature type="active site" evidence="14">
    <location>
        <position position="114"/>
    </location>
</feature>